<dbReference type="Proteomes" id="UP000503447">
    <property type="component" value="Chromosome"/>
</dbReference>
<gene>
    <name evidence="1" type="ORF">FTUN_8810</name>
</gene>
<reference evidence="2" key="1">
    <citation type="submission" date="2020-05" db="EMBL/GenBank/DDBJ databases">
        <title>Frigoriglobus tundricola gen. nov., sp. nov., a psychrotolerant cellulolytic planctomycete of the family Gemmataceae with two divergent copies of 16S rRNA gene.</title>
        <authorList>
            <person name="Kulichevskaya I.S."/>
            <person name="Ivanova A.A."/>
            <person name="Naumoff D.G."/>
            <person name="Beletsky A.V."/>
            <person name="Rijpstra W.I.C."/>
            <person name="Sinninghe Damste J.S."/>
            <person name="Mardanov A.V."/>
            <person name="Ravin N.V."/>
            <person name="Dedysh S.N."/>
        </authorList>
    </citation>
    <scope>NUCLEOTIDE SEQUENCE [LARGE SCALE GENOMIC DNA]</scope>
    <source>
        <strain evidence="2">PL17</strain>
    </source>
</reference>
<dbReference type="AlphaFoldDB" id="A0A6M5Z734"/>
<keyword evidence="2" id="KW-1185">Reference proteome</keyword>
<organism evidence="1 2">
    <name type="scientific">Frigoriglobus tundricola</name>
    <dbReference type="NCBI Taxonomy" id="2774151"/>
    <lineage>
        <taxon>Bacteria</taxon>
        <taxon>Pseudomonadati</taxon>
        <taxon>Planctomycetota</taxon>
        <taxon>Planctomycetia</taxon>
        <taxon>Gemmatales</taxon>
        <taxon>Gemmataceae</taxon>
        <taxon>Frigoriglobus</taxon>
    </lineage>
</organism>
<evidence type="ECO:0000313" key="2">
    <source>
        <dbReference type="Proteomes" id="UP000503447"/>
    </source>
</evidence>
<dbReference type="KEGG" id="ftj:FTUN_8810"/>
<accession>A0A6M5Z734</accession>
<evidence type="ECO:0000313" key="1">
    <source>
        <dbReference type="EMBL" id="QJX01171.1"/>
    </source>
</evidence>
<name>A0A6M5Z734_9BACT</name>
<dbReference type="RefSeq" id="WP_171475771.1">
    <property type="nucleotide sequence ID" value="NZ_CP053452.2"/>
</dbReference>
<proteinExistence type="predicted"/>
<sequence length="62" mass="6927">MTPDVTKDELVARLVTRAMTVFLFDLLDRGFRMDPHAQDKLRDALSEVFGESVREASGAATE</sequence>
<dbReference type="EMBL" id="CP053452">
    <property type="protein sequence ID" value="QJX01171.1"/>
    <property type="molecule type" value="Genomic_DNA"/>
</dbReference>
<protein>
    <submittedName>
        <fullName evidence="1">Uncharacterized protein</fullName>
    </submittedName>
</protein>